<protein>
    <recommendedName>
        <fullName evidence="3">Neck protein</fullName>
    </recommendedName>
</protein>
<evidence type="ECO:0000313" key="2">
    <source>
        <dbReference type="Proteomes" id="UP000203971"/>
    </source>
</evidence>
<dbReference type="OrthoDB" id="9083at10239"/>
<dbReference type="KEGG" id="vg:29124941"/>
<dbReference type="Proteomes" id="UP000203971">
    <property type="component" value="Segment"/>
</dbReference>
<accession>A0A140XG11</accession>
<keyword evidence="2" id="KW-1185">Reference proteome</keyword>
<organism evidence="1 2">
    <name type="scientific">Salmonella phage BP12C</name>
    <dbReference type="NCBI Taxonomy" id="1543203"/>
    <lineage>
        <taxon>Viruses</taxon>
        <taxon>Duplodnaviria</taxon>
        <taxon>Heunggongvirae</taxon>
        <taxon>Uroviricota</taxon>
        <taxon>Caudoviricetes</taxon>
        <taxon>Casjensviridae</taxon>
        <taxon>Chivirus</taxon>
        <taxon>Chivirus BP12C</taxon>
        <taxon>Salmonella virus BP12C</taxon>
    </lineage>
</organism>
<name>A0A140XG11_9CAUD</name>
<proteinExistence type="predicted"/>
<dbReference type="RefSeq" id="YP_009300931.1">
    <property type="nucleotide sequence ID" value="NC_031228.1"/>
</dbReference>
<dbReference type="GeneID" id="29124941"/>
<gene>
    <name evidence="1" type="ORF">BP12C_56</name>
</gene>
<evidence type="ECO:0008006" key="3">
    <source>
        <dbReference type="Google" id="ProtNLM"/>
    </source>
</evidence>
<dbReference type="EMBL" id="KM366098">
    <property type="protein sequence ID" value="AIT13781.1"/>
    <property type="molecule type" value="Genomic_DNA"/>
</dbReference>
<evidence type="ECO:0000313" key="1">
    <source>
        <dbReference type="EMBL" id="AIT13781.1"/>
    </source>
</evidence>
<reference evidence="2" key="1">
    <citation type="submission" date="2014-08" db="EMBL/GenBank/DDBJ databases">
        <authorList>
            <person name="Mandeville R."/>
        </authorList>
    </citation>
    <scope>NUCLEOTIDE SEQUENCE [LARGE SCALE GENOMIC DNA]</scope>
</reference>
<sequence length="208" mass="22421">MPVNVLAIGSDELKGYLEQVPEIANNSIRMAINSVAAGKGMTLIKKSMTDEIAFPTGYLNADRLKLTKRATTSNLEAVIVGRKRATSLARFVTGGAMVTNSKRPGGVQVRVKKGKTTYLKNAFLVRLNKGASLTEDQYNVGLAVRLSAGESLSNKRSQHKSWLVPGRVALLYGPSVDQVFAEVSGTVAPKIGDMVAAEFHRNFARLSK</sequence>